<gene>
    <name evidence="1" type="ORF">GTK09_16810</name>
</gene>
<keyword evidence="2" id="KW-1185">Reference proteome</keyword>
<dbReference type="RefSeq" id="WP_163464621.1">
    <property type="nucleotide sequence ID" value="NZ_JAAAMG010000014.1"/>
</dbReference>
<name>A0A6N9T3Y4_9HYPH</name>
<sequence>MERLSADIDWKGLFETALGALLGIASSGGDQRDFARKVAEDPGSEGTSARA</sequence>
<proteinExistence type="predicted"/>
<protein>
    <submittedName>
        <fullName evidence="1">Uncharacterized protein</fullName>
    </submittedName>
</protein>
<dbReference type="EMBL" id="JAAAMG010000014">
    <property type="protein sequence ID" value="NDW06083.1"/>
    <property type="molecule type" value="Genomic_DNA"/>
</dbReference>
<dbReference type="Proteomes" id="UP000469011">
    <property type="component" value="Unassembled WGS sequence"/>
</dbReference>
<evidence type="ECO:0000313" key="2">
    <source>
        <dbReference type="Proteomes" id="UP000469011"/>
    </source>
</evidence>
<evidence type="ECO:0000313" key="1">
    <source>
        <dbReference type="EMBL" id="NDW06083.1"/>
    </source>
</evidence>
<organism evidence="1 2">
    <name type="scientific">Jiella pacifica</name>
    <dbReference type="NCBI Taxonomy" id="2696469"/>
    <lineage>
        <taxon>Bacteria</taxon>
        <taxon>Pseudomonadati</taxon>
        <taxon>Pseudomonadota</taxon>
        <taxon>Alphaproteobacteria</taxon>
        <taxon>Hyphomicrobiales</taxon>
        <taxon>Aurantimonadaceae</taxon>
        <taxon>Jiella</taxon>
    </lineage>
</organism>
<comment type="caution">
    <text evidence="1">The sequence shown here is derived from an EMBL/GenBank/DDBJ whole genome shotgun (WGS) entry which is preliminary data.</text>
</comment>
<reference evidence="1 2" key="1">
    <citation type="submission" date="2020-01" db="EMBL/GenBank/DDBJ databases">
        <title>Jiella pacifica sp. nov.</title>
        <authorList>
            <person name="Xue Z."/>
            <person name="Zhu S."/>
            <person name="Chen J."/>
            <person name="Yang J."/>
        </authorList>
    </citation>
    <scope>NUCLEOTIDE SEQUENCE [LARGE SCALE GENOMIC DNA]</scope>
    <source>
        <strain evidence="1 2">40Bstr34</strain>
    </source>
</reference>
<accession>A0A6N9T3Y4</accession>
<dbReference type="AlphaFoldDB" id="A0A6N9T3Y4"/>